<evidence type="ECO:0000256" key="14">
    <source>
        <dbReference type="SAM" id="SignalP"/>
    </source>
</evidence>
<dbReference type="Pfam" id="PF00704">
    <property type="entry name" value="Glyco_hydro_18"/>
    <property type="match status" value="1"/>
</dbReference>
<evidence type="ECO:0000256" key="12">
    <source>
        <dbReference type="RuleBase" id="RU000489"/>
    </source>
</evidence>
<comment type="similarity">
    <text evidence="2">Belongs to the glycosyl hydrolase 18 family. Chitinase class II subfamily.</text>
</comment>
<feature type="domain" description="Chitin-binding type-2" evidence="15">
    <location>
        <begin position="434"/>
        <end position="491"/>
    </location>
</feature>
<keyword evidence="4" id="KW-0147">Chitin-binding</keyword>
<dbReference type="FunFam" id="3.10.50.10:FF:000004">
    <property type="entry name" value="Chitinase 5"/>
    <property type="match status" value="1"/>
</dbReference>
<keyword evidence="6 12" id="KW-0378">Hydrolase</keyword>
<dbReference type="GO" id="GO:0000272">
    <property type="term" value="P:polysaccharide catabolic process"/>
    <property type="evidence" value="ECO:0007669"/>
    <property type="project" value="UniProtKB-KW"/>
</dbReference>
<feature type="chain" id="PRO_5024822126" description="chitinase" evidence="14">
    <location>
        <begin position="21"/>
        <end position="491"/>
    </location>
</feature>
<evidence type="ECO:0000256" key="5">
    <source>
        <dbReference type="ARBA" id="ARBA00022729"/>
    </source>
</evidence>
<dbReference type="SUPFAM" id="SSF54556">
    <property type="entry name" value="Chitinase insertion domain"/>
    <property type="match status" value="1"/>
</dbReference>
<dbReference type="Gene3D" id="2.170.140.10">
    <property type="entry name" value="Chitin binding domain"/>
    <property type="match status" value="1"/>
</dbReference>
<evidence type="ECO:0000256" key="3">
    <source>
        <dbReference type="ARBA" id="ARBA00012729"/>
    </source>
</evidence>
<dbReference type="PANTHER" id="PTHR11177:SF360">
    <property type="entry name" value="CHITINASE 4-RELATED"/>
    <property type="match status" value="1"/>
</dbReference>
<dbReference type="EMBL" id="CAACVG010011785">
    <property type="protein sequence ID" value="VEN58841.1"/>
    <property type="molecule type" value="Genomic_DNA"/>
</dbReference>
<keyword evidence="10 12" id="KW-0326">Glycosidase</keyword>
<dbReference type="Gene3D" id="3.10.50.10">
    <property type="match status" value="1"/>
</dbReference>
<organism evidence="17 18">
    <name type="scientific">Callosobruchus maculatus</name>
    <name type="common">Southern cowpea weevil</name>
    <name type="synonym">Pulse bruchid</name>
    <dbReference type="NCBI Taxonomy" id="64391"/>
    <lineage>
        <taxon>Eukaryota</taxon>
        <taxon>Metazoa</taxon>
        <taxon>Ecdysozoa</taxon>
        <taxon>Arthropoda</taxon>
        <taxon>Hexapoda</taxon>
        <taxon>Insecta</taxon>
        <taxon>Pterygota</taxon>
        <taxon>Neoptera</taxon>
        <taxon>Endopterygota</taxon>
        <taxon>Coleoptera</taxon>
        <taxon>Polyphaga</taxon>
        <taxon>Cucujiformia</taxon>
        <taxon>Chrysomeloidea</taxon>
        <taxon>Chrysomelidae</taxon>
        <taxon>Bruchinae</taxon>
        <taxon>Bruchini</taxon>
        <taxon>Callosobruchus</taxon>
    </lineage>
</organism>
<dbReference type="PROSITE" id="PS51910">
    <property type="entry name" value="GH18_2"/>
    <property type="match status" value="1"/>
</dbReference>
<feature type="compositionally biased region" description="Low complexity" evidence="13">
    <location>
        <begin position="403"/>
        <end position="432"/>
    </location>
</feature>
<dbReference type="InterPro" id="IPR017853">
    <property type="entry name" value="GH"/>
</dbReference>
<dbReference type="SUPFAM" id="SSF51445">
    <property type="entry name" value="(Trans)glycosidases"/>
    <property type="match status" value="1"/>
</dbReference>
<dbReference type="InterPro" id="IPR002557">
    <property type="entry name" value="Chitin-bd_dom"/>
</dbReference>
<dbReference type="OrthoDB" id="73875at2759"/>
<dbReference type="GO" id="GO:0008061">
    <property type="term" value="F:chitin binding"/>
    <property type="evidence" value="ECO:0007669"/>
    <property type="project" value="UniProtKB-KW"/>
</dbReference>
<name>A0A653DH40_CALMS</name>
<dbReference type="GO" id="GO:0008843">
    <property type="term" value="F:endochitinase activity"/>
    <property type="evidence" value="ECO:0007669"/>
    <property type="project" value="UniProtKB-EC"/>
</dbReference>
<dbReference type="EC" id="3.2.1.14" evidence="3"/>
<dbReference type="Proteomes" id="UP000410492">
    <property type="component" value="Unassembled WGS sequence"/>
</dbReference>
<dbReference type="GO" id="GO:0006032">
    <property type="term" value="P:chitin catabolic process"/>
    <property type="evidence" value="ECO:0007669"/>
    <property type="project" value="UniProtKB-KW"/>
</dbReference>
<evidence type="ECO:0000256" key="7">
    <source>
        <dbReference type="ARBA" id="ARBA00023024"/>
    </source>
</evidence>
<evidence type="ECO:0000256" key="4">
    <source>
        <dbReference type="ARBA" id="ARBA00022669"/>
    </source>
</evidence>
<keyword evidence="5 14" id="KW-0732">Signal</keyword>
<evidence type="ECO:0000256" key="8">
    <source>
        <dbReference type="ARBA" id="ARBA00023157"/>
    </source>
</evidence>
<proteinExistence type="inferred from homology"/>
<dbReference type="PROSITE" id="PS01095">
    <property type="entry name" value="GH18_1"/>
    <property type="match status" value="1"/>
</dbReference>
<dbReference type="SUPFAM" id="SSF57625">
    <property type="entry name" value="Invertebrate chitin-binding proteins"/>
    <property type="match status" value="1"/>
</dbReference>
<dbReference type="Pfam" id="PF01607">
    <property type="entry name" value="CBM_14"/>
    <property type="match status" value="1"/>
</dbReference>
<dbReference type="InterPro" id="IPR001223">
    <property type="entry name" value="Glyco_hydro18_cat"/>
</dbReference>
<evidence type="ECO:0000256" key="1">
    <source>
        <dbReference type="ARBA" id="ARBA00000822"/>
    </source>
</evidence>
<evidence type="ECO:0000259" key="15">
    <source>
        <dbReference type="PROSITE" id="PS50940"/>
    </source>
</evidence>
<protein>
    <recommendedName>
        <fullName evidence="3">chitinase</fullName>
        <ecNumber evidence="3">3.2.1.14</ecNumber>
    </recommendedName>
</protein>
<dbReference type="CDD" id="cd02872">
    <property type="entry name" value="GH18_chitolectin_chitotriosidase"/>
    <property type="match status" value="1"/>
</dbReference>
<keyword evidence="11" id="KW-0624">Polysaccharide degradation</keyword>
<dbReference type="InterPro" id="IPR011583">
    <property type="entry name" value="Chitinase_II/V-like_cat"/>
</dbReference>
<dbReference type="AlphaFoldDB" id="A0A653DH40"/>
<evidence type="ECO:0000256" key="9">
    <source>
        <dbReference type="ARBA" id="ARBA00023277"/>
    </source>
</evidence>
<evidence type="ECO:0000259" key="16">
    <source>
        <dbReference type="PROSITE" id="PS51910"/>
    </source>
</evidence>
<keyword evidence="7" id="KW-0146">Chitin degradation</keyword>
<keyword evidence="18" id="KW-1185">Reference proteome</keyword>
<feature type="domain" description="GH18" evidence="16">
    <location>
        <begin position="23"/>
        <end position="388"/>
    </location>
</feature>
<evidence type="ECO:0000256" key="6">
    <source>
        <dbReference type="ARBA" id="ARBA00022801"/>
    </source>
</evidence>
<dbReference type="InterPro" id="IPR050314">
    <property type="entry name" value="Glycosyl_Hydrlase_18"/>
</dbReference>
<evidence type="ECO:0000256" key="10">
    <source>
        <dbReference type="ARBA" id="ARBA00023295"/>
    </source>
</evidence>
<dbReference type="PROSITE" id="PS50940">
    <property type="entry name" value="CHIT_BIND_II"/>
    <property type="match status" value="1"/>
</dbReference>
<comment type="catalytic activity">
    <reaction evidence="1">
        <text>Random endo-hydrolysis of N-acetyl-beta-D-glucosaminide (1-&gt;4)-beta-linkages in chitin and chitodextrins.</text>
        <dbReference type="EC" id="3.2.1.14"/>
    </reaction>
</comment>
<accession>A0A653DH40</accession>
<dbReference type="Gene3D" id="3.20.20.80">
    <property type="entry name" value="Glycosidases"/>
    <property type="match status" value="1"/>
</dbReference>
<dbReference type="SMART" id="SM00494">
    <property type="entry name" value="ChtBD2"/>
    <property type="match status" value="1"/>
</dbReference>
<evidence type="ECO:0000313" key="18">
    <source>
        <dbReference type="Proteomes" id="UP000410492"/>
    </source>
</evidence>
<keyword evidence="9" id="KW-0119">Carbohydrate metabolism</keyword>
<dbReference type="InterPro" id="IPR001579">
    <property type="entry name" value="Glyco_hydro_18_chit_AS"/>
</dbReference>
<dbReference type="FunFam" id="3.20.20.80:FF:000097">
    <property type="entry name" value="Probable chitinase 2"/>
    <property type="match status" value="1"/>
</dbReference>
<evidence type="ECO:0000313" key="17">
    <source>
        <dbReference type="EMBL" id="VEN58841.1"/>
    </source>
</evidence>
<evidence type="ECO:0000256" key="11">
    <source>
        <dbReference type="ARBA" id="ARBA00023326"/>
    </source>
</evidence>
<gene>
    <name evidence="17" type="ORF">CALMAC_LOCUS17084</name>
</gene>
<feature type="region of interest" description="Disordered" evidence="13">
    <location>
        <begin position="386"/>
        <end position="432"/>
    </location>
</feature>
<feature type="signal peptide" evidence="14">
    <location>
        <begin position="1"/>
        <end position="20"/>
    </location>
</feature>
<reference evidence="17 18" key="1">
    <citation type="submission" date="2019-01" db="EMBL/GenBank/DDBJ databases">
        <authorList>
            <person name="Sayadi A."/>
        </authorList>
    </citation>
    <scope>NUCLEOTIDE SEQUENCE [LARGE SCALE GENOMIC DNA]</scope>
</reference>
<dbReference type="PANTHER" id="PTHR11177">
    <property type="entry name" value="CHITINASE"/>
    <property type="match status" value="1"/>
</dbReference>
<dbReference type="SMART" id="SM00636">
    <property type="entry name" value="Glyco_18"/>
    <property type="match status" value="1"/>
</dbReference>
<dbReference type="InterPro" id="IPR029070">
    <property type="entry name" value="Chitinase_insertion_sf"/>
</dbReference>
<dbReference type="GO" id="GO:0005576">
    <property type="term" value="C:extracellular region"/>
    <property type="evidence" value="ECO:0007669"/>
    <property type="project" value="InterPro"/>
</dbReference>
<keyword evidence="8" id="KW-1015">Disulfide bond</keyword>
<sequence>MMHTILIGLLISCLVSSALSDSGRVVCYYGSWSTYRNAIGKFTVTDIKPNLCTHAIYCFIGLNEDGTVKVMDPYLDIDLGYMKKFNDMKKQNPSLKTMVAIGGWNEGSLKYSAMAASPARRQTFVQSAVKFLQSHGFDGLDLDWEYPGRRGGASYDKANFVSLIKELKSAFAEHGLLLSAAVSAAASAVDISYDVRALSQHLDMINLMSYDLHGSWDKVTGQNAPLYPSQFDTTPASKELNIQSCVEAWISRGASRSKLNLGLAFYGRSFTLNNPNNNGLGAPISGPGLPGRYSGESGMLTYYEIIEHLKTKQWTYKWDQEQEVPYIHKANQWIGFDDTRSIAKKVEYAKSEQLGGVMVWSLESDDFRGLSGTNYPLLRTANLMKDDSDKPFTVPTPNTTSDAPVPSTGAASSTSVPSTTSASSTTSGSTSIPSGLCPGKGFFRDPEDCQVFYHCPKAGVPLSEYKFVCAEKLLFDNSIESCNWAELVKDC</sequence>
<evidence type="ECO:0000256" key="2">
    <source>
        <dbReference type="ARBA" id="ARBA00009121"/>
    </source>
</evidence>
<dbReference type="InterPro" id="IPR036508">
    <property type="entry name" value="Chitin-bd_dom_sf"/>
</dbReference>
<evidence type="ECO:0000256" key="13">
    <source>
        <dbReference type="SAM" id="MobiDB-lite"/>
    </source>
</evidence>